<reference evidence="2 3" key="1">
    <citation type="submission" date="2016-01" db="EMBL/GenBank/DDBJ databases">
        <title>Biosynthesis of antibiotic leucinostatins and their inhibition on Phytophthora in bio-control Purpureocillium lilacinum.</title>
        <authorList>
            <person name="Wang G."/>
            <person name="Liu Z."/>
            <person name="Lin R."/>
            <person name="Li E."/>
            <person name="Mao Z."/>
            <person name="Ling J."/>
            <person name="Yin W."/>
            <person name="Xie B."/>
        </authorList>
    </citation>
    <scope>NUCLEOTIDE SEQUENCE [LARGE SCALE GENOMIC DNA]</scope>
    <source>
        <strain evidence="2">PLBJ-1</strain>
    </source>
</reference>
<sequence>MKFLLPTVALFAANIMACTHKDLNLQCTTLFDNVFKTGPSGQNKYYHDKIWREAGHNICDDVYCLNMCPDEDLYMMCEAKARYEIQEKYGERPAVMYRMESVAIKECFDKYCF</sequence>
<organism evidence="2 3">
    <name type="scientific">Purpureocillium lilacinum</name>
    <name type="common">Paecilomyces lilacinus</name>
    <dbReference type="NCBI Taxonomy" id="33203"/>
    <lineage>
        <taxon>Eukaryota</taxon>
        <taxon>Fungi</taxon>
        <taxon>Dikarya</taxon>
        <taxon>Ascomycota</taxon>
        <taxon>Pezizomycotina</taxon>
        <taxon>Sordariomycetes</taxon>
        <taxon>Hypocreomycetidae</taxon>
        <taxon>Hypocreales</taxon>
        <taxon>Ophiocordycipitaceae</taxon>
        <taxon>Purpureocillium</taxon>
    </lineage>
</organism>
<proteinExistence type="predicted"/>
<feature type="chain" id="PRO_5008101330" evidence="1">
    <location>
        <begin position="21"/>
        <end position="113"/>
    </location>
</feature>
<comment type="caution">
    <text evidence="2">The sequence shown here is derived from an EMBL/GenBank/DDBJ whole genome shotgun (WGS) entry which is preliminary data.</text>
</comment>
<feature type="signal peptide" evidence="1">
    <location>
        <begin position="1"/>
        <end position="20"/>
    </location>
</feature>
<evidence type="ECO:0000256" key="1">
    <source>
        <dbReference type="SAM" id="SignalP"/>
    </source>
</evidence>
<evidence type="ECO:0000313" key="2">
    <source>
        <dbReference type="EMBL" id="OAQ61366.1"/>
    </source>
</evidence>
<gene>
    <name evidence="2" type="ORF">VFPBJ_11448</name>
</gene>
<name>A0A179F7H1_PURLI</name>
<evidence type="ECO:0000313" key="3">
    <source>
        <dbReference type="Proteomes" id="UP000078240"/>
    </source>
</evidence>
<dbReference type="Proteomes" id="UP000078240">
    <property type="component" value="Unassembled WGS sequence"/>
</dbReference>
<keyword evidence="1" id="KW-0732">Signal</keyword>
<dbReference type="AlphaFoldDB" id="A0A179F7H1"/>
<protein>
    <submittedName>
        <fullName evidence="2">Crisp domain-containing protein</fullName>
    </submittedName>
</protein>
<accession>A0A179F7H1</accession>
<dbReference type="EMBL" id="LSBH01000025">
    <property type="protein sequence ID" value="OAQ61366.1"/>
    <property type="molecule type" value="Genomic_DNA"/>
</dbReference>